<dbReference type="GeneID" id="63685813"/>
<keyword evidence="4" id="KW-1185">Reference proteome</keyword>
<feature type="compositionally biased region" description="Gly residues" evidence="1">
    <location>
        <begin position="188"/>
        <end position="198"/>
    </location>
</feature>
<dbReference type="Gene3D" id="3.40.50.1820">
    <property type="entry name" value="alpha/beta hydrolase"/>
    <property type="match status" value="1"/>
</dbReference>
<feature type="compositionally biased region" description="Gly residues" evidence="1">
    <location>
        <begin position="163"/>
        <end position="173"/>
    </location>
</feature>
<dbReference type="SUPFAM" id="SSF53474">
    <property type="entry name" value="alpha/beta-Hydrolases"/>
    <property type="match status" value="1"/>
</dbReference>
<feature type="compositionally biased region" description="Pro residues" evidence="1">
    <location>
        <begin position="703"/>
        <end position="718"/>
    </location>
</feature>
<proteinExistence type="predicted"/>
<name>M5FRE7_DACPD</name>
<dbReference type="AlphaFoldDB" id="M5FRE7"/>
<protein>
    <recommendedName>
        <fullName evidence="2">Fungal lipase-type domain-containing protein</fullName>
    </recommendedName>
</protein>
<dbReference type="GO" id="GO:0006629">
    <property type="term" value="P:lipid metabolic process"/>
    <property type="evidence" value="ECO:0007669"/>
    <property type="project" value="InterPro"/>
</dbReference>
<dbReference type="STRING" id="1858805.M5FRE7"/>
<dbReference type="InterPro" id="IPR002921">
    <property type="entry name" value="Fungal_lipase-type"/>
</dbReference>
<dbReference type="EMBL" id="JH795876">
    <property type="protein sequence ID" value="EJT97554.1"/>
    <property type="molecule type" value="Genomic_DNA"/>
</dbReference>
<accession>M5FRE7</accession>
<feature type="region of interest" description="Disordered" evidence="1">
    <location>
        <begin position="58"/>
        <end position="267"/>
    </location>
</feature>
<feature type="compositionally biased region" description="Basic and acidic residues" evidence="1">
    <location>
        <begin position="720"/>
        <end position="732"/>
    </location>
</feature>
<evidence type="ECO:0000313" key="4">
    <source>
        <dbReference type="Proteomes" id="UP000030653"/>
    </source>
</evidence>
<evidence type="ECO:0000256" key="1">
    <source>
        <dbReference type="SAM" id="MobiDB-lite"/>
    </source>
</evidence>
<organism evidence="3 4">
    <name type="scientific">Dacryopinax primogenitus (strain DJM 731)</name>
    <name type="common">Brown rot fungus</name>
    <dbReference type="NCBI Taxonomy" id="1858805"/>
    <lineage>
        <taxon>Eukaryota</taxon>
        <taxon>Fungi</taxon>
        <taxon>Dikarya</taxon>
        <taxon>Basidiomycota</taxon>
        <taxon>Agaricomycotina</taxon>
        <taxon>Dacrymycetes</taxon>
        <taxon>Dacrymycetales</taxon>
        <taxon>Dacrymycetaceae</taxon>
        <taxon>Dacryopinax</taxon>
    </lineage>
</organism>
<dbReference type="RefSeq" id="XP_040624452.1">
    <property type="nucleotide sequence ID" value="XM_040770751.1"/>
</dbReference>
<dbReference type="Proteomes" id="UP000030653">
    <property type="component" value="Unassembled WGS sequence"/>
</dbReference>
<sequence length="780" mass="84909">MSTHHRRPKTLSLTSRPSISSLPIIPLLTDTEEYDTSSGSISFHAAALLLEDNASGASVRDWEGCGSASVSGEERRKSSGSSLPTVHSEQTSPSLYFPSNEVHPPEEANPPSRKPFPTTSPLQDRTSPEMDNIFEPPQLLPLMDRSRTSSTYSFSSSLSGTFGRPGPGHGQGVGVTPLPSPTREGLPKTGGEGEGEGYTSGLPSSFERKTGYGDNAGLSRDPGEPMPVSDSPEVDMEGPPRPTPATPTKSRSLDTHNLNFPNLSPSRTHVLSPTLVASPEEGAPPSNVTLSDLLQQLKRQPSVSPLPGTGRSVSVGVDIRQYATFCVLLWWRTLAAVGHSLGNPRHVWDVLTVAALSTLFPLLQYLARLVEETWTLLRIKYRFPPLSDLLKLKHETSYTLFDCFSPSQLSAGKEALSTLPLPAHSHSQFSLPAARVLLQLCALLACRQPRPGTGDRFAKHGEGYVRLAARAFGLEYVPVSALNTRGEGCCAAFYDMNSNWIVLVFHAEWKSMVDELLWTSQSPSVQLSQIHGFGKVRTCFSDRLFPTSTPSARLPYHTILQSVRILSSQLPAAHVQLYFTGHGAGGAVAALAMAAVLDIEQREREWGVQVGDGYVFGSPSVCDTLSARAFDQKLAKSWERPCRLWRVVNETDSLVHKSWNLDPQTQEYLGTSVLLSHTNPLPLLPVLPSHPAPAPTSSLPTPNSLPTPLPTPSPPAARPDPQRPERTLMDTHSRVRRLFRDWPVLRGVVAHEMGEYWELLNLPGQGRGGEGGYDNLLVGY</sequence>
<gene>
    <name evidence="3" type="ORF">DACRYDRAFT_119237</name>
</gene>
<dbReference type="InterPro" id="IPR029058">
    <property type="entry name" value="AB_hydrolase_fold"/>
</dbReference>
<dbReference type="HOGENOM" id="CLU_359025_0_0_1"/>
<feature type="domain" description="Fungal lipase-type" evidence="2">
    <location>
        <begin position="534"/>
        <end position="656"/>
    </location>
</feature>
<dbReference type="Pfam" id="PF01764">
    <property type="entry name" value="Lipase_3"/>
    <property type="match status" value="1"/>
</dbReference>
<dbReference type="OrthoDB" id="426718at2759"/>
<feature type="region of interest" description="Disordered" evidence="1">
    <location>
        <begin position="686"/>
        <end position="732"/>
    </location>
</feature>
<feature type="compositionally biased region" description="Polar residues" evidence="1">
    <location>
        <begin position="83"/>
        <end position="94"/>
    </location>
</feature>
<reference evidence="3 4" key="1">
    <citation type="journal article" date="2012" name="Science">
        <title>The Paleozoic origin of enzymatic lignin decomposition reconstructed from 31 fungal genomes.</title>
        <authorList>
            <person name="Floudas D."/>
            <person name="Binder M."/>
            <person name="Riley R."/>
            <person name="Barry K."/>
            <person name="Blanchette R.A."/>
            <person name="Henrissat B."/>
            <person name="Martinez A.T."/>
            <person name="Otillar R."/>
            <person name="Spatafora J.W."/>
            <person name="Yadav J.S."/>
            <person name="Aerts A."/>
            <person name="Benoit I."/>
            <person name="Boyd A."/>
            <person name="Carlson A."/>
            <person name="Copeland A."/>
            <person name="Coutinho P.M."/>
            <person name="de Vries R.P."/>
            <person name="Ferreira P."/>
            <person name="Findley K."/>
            <person name="Foster B."/>
            <person name="Gaskell J."/>
            <person name="Glotzer D."/>
            <person name="Gorecki P."/>
            <person name="Heitman J."/>
            <person name="Hesse C."/>
            <person name="Hori C."/>
            <person name="Igarashi K."/>
            <person name="Jurgens J.A."/>
            <person name="Kallen N."/>
            <person name="Kersten P."/>
            <person name="Kohler A."/>
            <person name="Kuees U."/>
            <person name="Kumar T.K.A."/>
            <person name="Kuo A."/>
            <person name="LaButti K."/>
            <person name="Larrondo L.F."/>
            <person name="Lindquist E."/>
            <person name="Ling A."/>
            <person name="Lombard V."/>
            <person name="Lucas S."/>
            <person name="Lundell T."/>
            <person name="Martin R."/>
            <person name="McLaughlin D.J."/>
            <person name="Morgenstern I."/>
            <person name="Morin E."/>
            <person name="Murat C."/>
            <person name="Nagy L.G."/>
            <person name="Nolan M."/>
            <person name="Ohm R.A."/>
            <person name="Patyshakuliyeva A."/>
            <person name="Rokas A."/>
            <person name="Ruiz-Duenas F.J."/>
            <person name="Sabat G."/>
            <person name="Salamov A."/>
            <person name="Samejima M."/>
            <person name="Schmutz J."/>
            <person name="Slot J.C."/>
            <person name="St John F."/>
            <person name="Stenlid J."/>
            <person name="Sun H."/>
            <person name="Sun S."/>
            <person name="Syed K."/>
            <person name="Tsang A."/>
            <person name="Wiebenga A."/>
            <person name="Young D."/>
            <person name="Pisabarro A."/>
            <person name="Eastwood D.C."/>
            <person name="Martin F."/>
            <person name="Cullen D."/>
            <person name="Grigoriev I.V."/>
            <person name="Hibbett D.S."/>
        </authorList>
    </citation>
    <scope>NUCLEOTIDE SEQUENCE [LARGE SCALE GENOMIC DNA]</scope>
    <source>
        <strain evidence="3 4">DJM-731 SS1</strain>
    </source>
</reference>
<evidence type="ECO:0000313" key="3">
    <source>
        <dbReference type="EMBL" id="EJT97554.1"/>
    </source>
</evidence>
<evidence type="ECO:0000259" key="2">
    <source>
        <dbReference type="Pfam" id="PF01764"/>
    </source>
</evidence>
<feature type="compositionally biased region" description="Polar residues" evidence="1">
    <location>
        <begin position="246"/>
        <end position="267"/>
    </location>
</feature>
<feature type="compositionally biased region" description="Low complexity" evidence="1">
    <location>
        <begin position="148"/>
        <end position="162"/>
    </location>
</feature>